<sequence>MVLHMSRPHKNPKTGVYYFRQKTPADLRAIFGKSEVIKSLNTKEPELARQRHTVEAARQASIWQSLRATPSALPHKQMMALVGTYRNRLDATLENEPGETGIWEQVIRLETAYGSDPIALERWAGSEATTLLQEAGLAADAYSRTRLLDEMHKARIEWATNQRRRAEGDYSADPSAQHFPEWQPSPETKTELLKAPVTVTMTELFELWKARHLKA</sequence>
<accession>A0A1H8LZY7</accession>
<feature type="non-terminal residue" evidence="3">
    <location>
        <position position="215"/>
    </location>
</feature>
<dbReference type="InterPro" id="IPR046668">
    <property type="entry name" value="DUF6538"/>
</dbReference>
<name>A0A1H8LZY7_9RHOB</name>
<protein>
    <recommendedName>
        <fullName evidence="2">DUF6538 domain-containing protein</fullName>
    </recommendedName>
</protein>
<organism evidence="3 4">
    <name type="scientific">Pseudorhodobacter antarcticus</name>
    <dbReference type="NCBI Taxonomy" id="1077947"/>
    <lineage>
        <taxon>Bacteria</taxon>
        <taxon>Pseudomonadati</taxon>
        <taxon>Pseudomonadota</taxon>
        <taxon>Alphaproteobacteria</taxon>
        <taxon>Rhodobacterales</taxon>
        <taxon>Paracoccaceae</taxon>
        <taxon>Pseudorhodobacter</taxon>
    </lineage>
</organism>
<evidence type="ECO:0000259" key="2">
    <source>
        <dbReference type="Pfam" id="PF20172"/>
    </source>
</evidence>
<gene>
    <name evidence="3" type="ORF">SAMN05216227_104726</name>
</gene>
<feature type="region of interest" description="Disordered" evidence="1">
    <location>
        <begin position="163"/>
        <end position="188"/>
    </location>
</feature>
<feature type="domain" description="DUF6538" evidence="2">
    <location>
        <begin position="13"/>
        <end position="67"/>
    </location>
</feature>
<dbReference type="AlphaFoldDB" id="A0A1H8LZY7"/>
<evidence type="ECO:0000313" key="4">
    <source>
        <dbReference type="Proteomes" id="UP000183002"/>
    </source>
</evidence>
<evidence type="ECO:0000313" key="3">
    <source>
        <dbReference type="EMBL" id="SEO10673.1"/>
    </source>
</evidence>
<reference evidence="3 4" key="1">
    <citation type="submission" date="2016-10" db="EMBL/GenBank/DDBJ databases">
        <authorList>
            <person name="de Groot N.N."/>
        </authorList>
    </citation>
    <scope>NUCLEOTIDE SEQUENCE [LARGE SCALE GENOMIC DNA]</scope>
    <source>
        <strain evidence="3 4">CGMCC 1.10836</strain>
    </source>
</reference>
<dbReference type="Proteomes" id="UP000183002">
    <property type="component" value="Unassembled WGS sequence"/>
</dbReference>
<dbReference type="Pfam" id="PF20172">
    <property type="entry name" value="DUF6538"/>
    <property type="match status" value="1"/>
</dbReference>
<evidence type="ECO:0000256" key="1">
    <source>
        <dbReference type="SAM" id="MobiDB-lite"/>
    </source>
</evidence>
<dbReference type="EMBL" id="FOCO01000047">
    <property type="protein sequence ID" value="SEO10673.1"/>
    <property type="molecule type" value="Genomic_DNA"/>
</dbReference>
<keyword evidence="4" id="KW-1185">Reference proteome</keyword>
<proteinExistence type="predicted"/>